<dbReference type="AlphaFoldDB" id="F8LDQ9"/>
<dbReference type="InterPro" id="IPR006440">
    <property type="entry name" value="Doc"/>
</dbReference>
<gene>
    <name evidence="2" type="primary">doc</name>
    <name evidence="2" type="ORF">WCH_BQ09910</name>
</gene>
<feature type="domain" description="Fido" evidence="1">
    <location>
        <begin position="6"/>
        <end position="123"/>
    </location>
</feature>
<dbReference type="PANTHER" id="PTHR39426">
    <property type="entry name" value="HOMOLOGY TO DEATH-ON-CURING PROTEIN OF PHAGE P1"/>
    <property type="match status" value="1"/>
</dbReference>
<dbReference type="PIRSF" id="PIRSF018297">
    <property type="entry name" value="Doc"/>
    <property type="match status" value="1"/>
</dbReference>
<dbReference type="InterPro" id="IPR053737">
    <property type="entry name" value="Type_II_TA_Toxin"/>
</dbReference>
<dbReference type="SUPFAM" id="SSF140931">
    <property type="entry name" value="Fic-like"/>
    <property type="match status" value="1"/>
</dbReference>
<dbReference type="EMBL" id="FR872654">
    <property type="protein sequence ID" value="CCB91623.1"/>
    <property type="molecule type" value="Genomic_DNA"/>
</dbReference>
<evidence type="ECO:0000259" key="1">
    <source>
        <dbReference type="PROSITE" id="PS51459"/>
    </source>
</evidence>
<sequence>MTIKFLTVTQVIEIHDTFLQAYGGLPGIRDKGLLDSAVEMPKAMAFGEDLHKTLYDKASAYLYHIVKNHPFNDGNKRTGAGSALMFLRVNGVDPKYDSDSYVQLVVDIAEGKVDKNDTSWIVKNLFNI</sequence>
<dbReference type="GO" id="GO:0016301">
    <property type="term" value="F:kinase activity"/>
    <property type="evidence" value="ECO:0007669"/>
    <property type="project" value="InterPro"/>
</dbReference>
<dbReference type="Gene3D" id="1.20.120.1870">
    <property type="entry name" value="Fic/DOC protein, Fido domain"/>
    <property type="match status" value="1"/>
</dbReference>
<dbReference type="Pfam" id="PF02661">
    <property type="entry name" value="Fic"/>
    <property type="match status" value="1"/>
</dbReference>
<proteinExistence type="predicted"/>
<organism evidence="2">
    <name type="scientific">Waddlia chondrophila 2032/99</name>
    <dbReference type="NCBI Taxonomy" id="765953"/>
    <lineage>
        <taxon>Bacteria</taxon>
        <taxon>Pseudomonadati</taxon>
        <taxon>Chlamydiota</taxon>
        <taxon>Chlamydiia</taxon>
        <taxon>Parachlamydiales</taxon>
        <taxon>Waddliaceae</taxon>
        <taxon>Waddlia</taxon>
    </lineage>
</organism>
<dbReference type="InterPro" id="IPR036597">
    <property type="entry name" value="Fido-like_dom_sf"/>
</dbReference>
<dbReference type="PROSITE" id="PS51459">
    <property type="entry name" value="FIDO"/>
    <property type="match status" value="1"/>
</dbReference>
<name>F8LDQ9_9BACT</name>
<dbReference type="InterPro" id="IPR003812">
    <property type="entry name" value="Fido"/>
</dbReference>
<evidence type="ECO:0000313" key="2">
    <source>
        <dbReference type="EMBL" id="CCB91623.1"/>
    </source>
</evidence>
<protein>
    <submittedName>
        <fullName evidence="2">Death on curing protein</fullName>
    </submittedName>
</protein>
<dbReference type="NCBIfam" id="TIGR01550">
    <property type="entry name" value="DOC_P1"/>
    <property type="match status" value="1"/>
</dbReference>
<reference evidence="2" key="1">
    <citation type="submission" date="2011-05" db="EMBL/GenBank/DDBJ databases">
        <title>Unity in variety -- the pan-genome of the Chlamydiae.</title>
        <authorList>
            <person name="Collingro A."/>
            <person name="Tischler P."/>
            <person name="Weinmaier T."/>
            <person name="Penz T."/>
            <person name="Heinz E."/>
            <person name="Brunham R.C."/>
            <person name="Read T.D."/>
            <person name="Bavoil P.M."/>
            <person name="Sachse K."/>
            <person name="Kahane S."/>
            <person name="Friedman M.G."/>
            <person name="Rattei T."/>
            <person name="Myers G.S.A."/>
            <person name="Horn M."/>
        </authorList>
    </citation>
    <scope>NUCLEOTIDE SEQUENCE</scope>
    <source>
        <strain evidence="2">2032/99</strain>
    </source>
</reference>
<accession>F8LDQ9</accession>
<dbReference type="PANTHER" id="PTHR39426:SF1">
    <property type="entry name" value="HOMOLOGY TO DEATH-ON-CURING PROTEIN OF PHAGE P1"/>
    <property type="match status" value="1"/>
</dbReference>